<dbReference type="OrthoDB" id="10354918at2759"/>
<keyword evidence="1" id="KW-1133">Transmembrane helix</keyword>
<name>A0A4U8V068_STECR</name>
<comment type="caution">
    <text evidence="2">The sequence shown here is derived from an EMBL/GenBank/DDBJ whole genome shotgun (WGS) entry which is preliminary data.</text>
</comment>
<dbReference type="AlphaFoldDB" id="A0A4U8V068"/>
<organism evidence="2 3">
    <name type="scientific">Steinernema carpocapsae</name>
    <name type="common">Entomopathogenic nematode</name>
    <dbReference type="NCBI Taxonomy" id="34508"/>
    <lineage>
        <taxon>Eukaryota</taxon>
        <taxon>Metazoa</taxon>
        <taxon>Ecdysozoa</taxon>
        <taxon>Nematoda</taxon>
        <taxon>Chromadorea</taxon>
        <taxon>Rhabditida</taxon>
        <taxon>Tylenchina</taxon>
        <taxon>Panagrolaimomorpha</taxon>
        <taxon>Strongyloidoidea</taxon>
        <taxon>Steinernematidae</taxon>
        <taxon>Steinernema</taxon>
    </lineage>
</organism>
<reference evidence="2 3" key="1">
    <citation type="journal article" date="2015" name="Genome Biol.">
        <title>Comparative genomics of Steinernema reveals deeply conserved gene regulatory networks.</title>
        <authorList>
            <person name="Dillman A.R."/>
            <person name="Macchietto M."/>
            <person name="Porter C.F."/>
            <person name="Rogers A."/>
            <person name="Williams B."/>
            <person name="Antoshechkin I."/>
            <person name="Lee M.M."/>
            <person name="Goodwin Z."/>
            <person name="Lu X."/>
            <person name="Lewis E.E."/>
            <person name="Goodrich-Blair H."/>
            <person name="Stock S.P."/>
            <person name="Adams B.J."/>
            <person name="Sternberg P.W."/>
            <person name="Mortazavi A."/>
        </authorList>
    </citation>
    <scope>NUCLEOTIDE SEQUENCE [LARGE SCALE GENOMIC DNA]</scope>
    <source>
        <strain evidence="2 3">ALL</strain>
    </source>
</reference>
<keyword evidence="1" id="KW-0812">Transmembrane</keyword>
<accession>A0A4U8V068</accession>
<dbReference type="Proteomes" id="UP000298663">
    <property type="component" value="Unassembled WGS sequence"/>
</dbReference>
<evidence type="ECO:0000313" key="2">
    <source>
        <dbReference type="EMBL" id="TMS39250.1"/>
    </source>
</evidence>
<keyword evidence="1" id="KW-0472">Membrane</keyword>
<feature type="transmembrane region" description="Helical" evidence="1">
    <location>
        <begin position="15"/>
        <end position="37"/>
    </location>
</feature>
<proteinExistence type="predicted"/>
<protein>
    <submittedName>
        <fullName evidence="2">Uncharacterized protein</fullName>
    </submittedName>
</protein>
<gene>
    <name evidence="2" type="ORF">L596_005805</name>
</gene>
<reference evidence="2 3" key="2">
    <citation type="journal article" date="2019" name="G3 (Bethesda)">
        <title>Hybrid Assembly of the Genome of the Entomopathogenic Nematode Steinernema carpocapsae Identifies the X-Chromosome.</title>
        <authorList>
            <person name="Serra L."/>
            <person name="Macchietto M."/>
            <person name="Macias-Munoz A."/>
            <person name="McGill C.J."/>
            <person name="Rodriguez I.M."/>
            <person name="Rodriguez B."/>
            <person name="Murad R."/>
            <person name="Mortazavi A."/>
        </authorList>
    </citation>
    <scope>NUCLEOTIDE SEQUENCE [LARGE SCALE GENOMIC DNA]</scope>
    <source>
        <strain evidence="2 3">ALL</strain>
    </source>
</reference>
<evidence type="ECO:0000256" key="1">
    <source>
        <dbReference type="SAM" id="Phobius"/>
    </source>
</evidence>
<evidence type="ECO:0000313" key="3">
    <source>
        <dbReference type="Proteomes" id="UP000298663"/>
    </source>
</evidence>
<keyword evidence="3" id="KW-1185">Reference proteome</keyword>
<dbReference type="EMBL" id="AZBU02000001">
    <property type="protein sequence ID" value="TMS39250.1"/>
    <property type="molecule type" value="Genomic_DNA"/>
</dbReference>
<sequence>MPVIKLFNSVVDFALWNFVRLLFVRLAAYVIVLVITVGKWELWILPNIAKGYSKVIKRICPLYVWERRNYRKTIYA</sequence>